<dbReference type="EMBL" id="JAPNKA010000001">
    <property type="protein sequence ID" value="MCY1080635.1"/>
    <property type="molecule type" value="Genomic_DNA"/>
</dbReference>
<organism evidence="1 2">
    <name type="scientific">Archangium lansingense</name>
    <dbReference type="NCBI Taxonomy" id="2995310"/>
    <lineage>
        <taxon>Bacteria</taxon>
        <taxon>Pseudomonadati</taxon>
        <taxon>Myxococcota</taxon>
        <taxon>Myxococcia</taxon>
        <taxon>Myxococcales</taxon>
        <taxon>Cystobacterineae</taxon>
        <taxon>Archangiaceae</taxon>
        <taxon>Archangium</taxon>
    </lineage>
</organism>
<name>A0ABT4AG66_9BACT</name>
<keyword evidence="2" id="KW-1185">Reference proteome</keyword>
<evidence type="ECO:0000313" key="1">
    <source>
        <dbReference type="EMBL" id="MCY1080635.1"/>
    </source>
</evidence>
<proteinExistence type="predicted"/>
<evidence type="ECO:0000313" key="2">
    <source>
        <dbReference type="Proteomes" id="UP001207654"/>
    </source>
</evidence>
<dbReference type="Proteomes" id="UP001207654">
    <property type="component" value="Unassembled WGS sequence"/>
</dbReference>
<accession>A0ABT4AG66</accession>
<reference evidence="1 2" key="1">
    <citation type="submission" date="2022-11" db="EMBL/GenBank/DDBJ databases">
        <title>Minimal conservation of predation-associated metabolite biosynthetic gene clusters underscores biosynthetic potential of Myxococcota including descriptions for ten novel species: Archangium lansinium sp. nov., Myxococcus landrumus sp. nov., Nannocystis bai.</title>
        <authorList>
            <person name="Ahearne A."/>
            <person name="Stevens C."/>
            <person name="Phillips K."/>
        </authorList>
    </citation>
    <scope>NUCLEOTIDE SEQUENCE [LARGE SCALE GENOMIC DNA]</scope>
    <source>
        <strain evidence="1 2">MIWBW</strain>
    </source>
</reference>
<protein>
    <submittedName>
        <fullName evidence="1">Uncharacterized protein</fullName>
    </submittedName>
</protein>
<gene>
    <name evidence="1" type="ORF">OV287_39950</name>
</gene>
<dbReference type="RefSeq" id="WP_267539282.1">
    <property type="nucleotide sequence ID" value="NZ_JAPNKA010000001.1"/>
</dbReference>
<sequence length="57" mass="6331">MAHEDLSAVVPEEAHVVVEPDEVEPLSPVLHPPEHLDVPRRRALMGWLGSVMSDTRP</sequence>
<comment type="caution">
    <text evidence="1">The sequence shown here is derived from an EMBL/GenBank/DDBJ whole genome shotgun (WGS) entry which is preliminary data.</text>
</comment>